<reference evidence="2 3" key="1">
    <citation type="submission" date="2020-05" db="EMBL/GenBank/DDBJ databases">
        <title>Complete closed genome sequence of Defluviicoccus vanus.</title>
        <authorList>
            <person name="Bessarab I."/>
            <person name="Arumugam K."/>
            <person name="Maszenan A.M."/>
            <person name="Seviour R.J."/>
            <person name="Williams R.B."/>
        </authorList>
    </citation>
    <scope>NUCLEOTIDE SEQUENCE [LARGE SCALE GENOMIC DNA]</scope>
    <source>
        <strain evidence="2 3">Ben 114</strain>
    </source>
</reference>
<dbReference type="EMBL" id="CP053923">
    <property type="protein sequence ID" value="QNT70316.1"/>
    <property type="molecule type" value="Genomic_DNA"/>
</dbReference>
<accession>A0A7H1N3N0</accession>
<keyword evidence="1" id="KW-0812">Transmembrane</keyword>
<keyword evidence="1" id="KW-1133">Transmembrane helix</keyword>
<feature type="transmembrane region" description="Helical" evidence="1">
    <location>
        <begin position="16"/>
        <end position="35"/>
    </location>
</feature>
<evidence type="ECO:0000256" key="1">
    <source>
        <dbReference type="SAM" id="Phobius"/>
    </source>
</evidence>
<evidence type="ECO:0000313" key="3">
    <source>
        <dbReference type="Proteomes" id="UP000516369"/>
    </source>
</evidence>
<name>A0A7H1N3N0_9PROT</name>
<sequence>MDKLFALQPRANAVEYGVIAAVIGTAVLAILLAFADPIAAACLSFVGDSAQTIN</sequence>
<gene>
    <name evidence="2" type="ORF">HQ394_14470</name>
</gene>
<dbReference type="AlphaFoldDB" id="A0A7H1N3N0"/>
<protein>
    <recommendedName>
        <fullName evidence="4">Flp family type IVb pilin</fullName>
    </recommendedName>
</protein>
<keyword evidence="1" id="KW-0472">Membrane</keyword>
<organism evidence="2 3">
    <name type="scientific">Defluviicoccus vanus</name>
    <dbReference type="NCBI Taxonomy" id="111831"/>
    <lineage>
        <taxon>Bacteria</taxon>
        <taxon>Pseudomonadati</taxon>
        <taxon>Pseudomonadota</taxon>
        <taxon>Alphaproteobacteria</taxon>
        <taxon>Rhodospirillales</taxon>
        <taxon>Rhodospirillaceae</taxon>
        <taxon>Defluviicoccus</taxon>
    </lineage>
</organism>
<proteinExistence type="predicted"/>
<evidence type="ECO:0008006" key="4">
    <source>
        <dbReference type="Google" id="ProtNLM"/>
    </source>
</evidence>
<evidence type="ECO:0000313" key="2">
    <source>
        <dbReference type="EMBL" id="QNT70316.1"/>
    </source>
</evidence>
<dbReference type="Proteomes" id="UP000516369">
    <property type="component" value="Chromosome"/>
</dbReference>
<dbReference type="KEGG" id="dvn:HQ394_14470"/>
<keyword evidence="3" id="KW-1185">Reference proteome</keyword>